<evidence type="ECO:0000313" key="4">
    <source>
        <dbReference type="Proteomes" id="UP001108240"/>
    </source>
</evidence>
<dbReference type="InterPro" id="IPR008197">
    <property type="entry name" value="WAP_dom"/>
</dbReference>
<feature type="domain" description="WAP" evidence="2">
    <location>
        <begin position="68"/>
        <end position="114"/>
    </location>
</feature>
<dbReference type="PANTHER" id="PTHR19441:SF95">
    <property type="entry name" value="PERLWAPIN ISOFORM X1"/>
    <property type="match status" value="1"/>
</dbReference>
<feature type="compositionally biased region" description="Gly residues" evidence="1">
    <location>
        <begin position="178"/>
        <end position="200"/>
    </location>
</feature>
<dbReference type="PRINTS" id="PR00003">
    <property type="entry name" value="4DISULPHCORE"/>
</dbReference>
<dbReference type="PROSITE" id="PS51390">
    <property type="entry name" value="WAP"/>
    <property type="match status" value="2"/>
</dbReference>
<dbReference type="CDD" id="cd00199">
    <property type="entry name" value="WAP"/>
    <property type="match status" value="2"/>
</dbReference>
<dbReference type="SMART" id="SM00217">
    <property type="entry name" value="WAP"/>
    <property type="match status" value="2"/>
</dbReference>
<dbReference type="GO" id="GO:0019731">
    <property type="term" value="P:antibacterial humoral response"/>
    <property type="evidence" value="ECO:0007669"/>
    <property type="project" value="TreeGrafter"/>
</dbReference>
<evidence type="ECO:0000313" key="3">
    <source>
        <dbReference type="Ensembl" id="ENSCCRP00000106725.1"/>
    </source>
</evidence>
<keyword evidence="4" id="KW-1185">Reference proteome</keyword>
<reference evidence="3" key="1">
    <citation type="submission" date="2025-08" db="UniProtKB">
        <authorList>
            <consortium name="Ensembl"/>
        </authorList>
    </citation>
    <scope>IDENTIFICATION</scope>
</reference>
<dbReference type="Pfam" id="PF00095">
    <property type="entry name" value="WAP"/>
    <property type="match status" value="2"/>
</dbReference>
<feature type="domain" description="WAP" evidence="2">
    <location>
        <begin position="115"/>
        <end position="158"/>
    </location>
</feature>
<feature type="compositionally biased region" description="Gly residues" evidence="1">
    <location>
        <begin position="210"/>
        <end position="294"/>
    </location>
</feature>
<reference evidence="3" key="2">
    <citation type="submission" date="2025-09" db="UniProtKB">
        <authorList>
            <consortium name="Ensembl"/>
        </authorList>
    </citation>
    <scope>IDENTIFICATION</scope>
</reference>
<organism evidence="3 4">
    <name type="scientific">Cyprinus carpio carpio</name>
    <dbReference type="NCBI Taxonomy" id="630221"/>
    <lineage>
        <taxon>Eukaryota</taxon>
        <taxon>Metazoa</taxon>
        <taxon>Chordata</taxon>
        <taxon>Craniata</taxon>
        <taxon>Vertebrata</taxon>
        <taxon>Euteleostomi</taxon>
        <taxon>Actinopterygii</taxon>
        <taxon>Neopterygii</taxon>
        <taxon>Teleostei</taxon>
        <taxon>Ostariophysi</taxon>
        <taxon>Cypriniformes</taxon>
        <taxon>Cyprinidae</taxon>
        <taxon>Cyprininae</taxon>
        <taxon>Cyprinus</taxon>
    </lineage>
</organism>
<feature type="region of interest" description="Disordered" evidence="1">
    <location>
        <begin position="159"/>
        <end position="302"/>
    </location>
</feature>
<proteinExistence type="predicted"/>
<dbReference type="PANTHER" id="PTHR19441">
    <property type="entry name" value="WHEY ACDIC PROTEIN WAP"/>
    <property type="match status" value="1"/>
</dbReference>
<name>A0A9J7XLF5_CYPCA</name>
<dbReference type="GeneTree" id="ENSGT00940000165527"/>
<accession>A0A9J7XLF5</accession>
<protein>
    <recommendedName>
        <fullName evidence="2">WAP domain-containing protein</fullName>
    </recommendedName>
</protein>
<dbReference type="InterPro" id="IPR036645">
    <property type="entry name" value="Elafin-like_sf"/>
</dbReference>
<evidence type="ECO:0000256" key="1">
    <source>
        <dbReference type="SAM" id="MobiDB-lite"/>
    </source>
</evidence>
<dbReference type="SUPFAM" id="SSF57256">
    <property type="entry name" value="Elafin-like"/>
    <property type="match status" value="2"/>
</dbReference>
<sequence length="302" mass="30471">MAFSSSNPNQTHLNKLIKVFQITRKLRAEIFVRSQVRRMTARVYCSLIAVLYCLSGYLSTTDALPRKNTVKPGECPPQSSGMKSCTTSCKSDSNCPNNEKCCSNGCGHYCTAPYTVKLGQCPKPKIQACAESCFHDGQCPATQKCCPTTCGHACSEPRGQGSGWGSSQGRGNVKVKGQGSGRGSGQVKGQGSGQGRGSGQVKGQVSGHAQGSGWGSSQGGGGSGQGSGWASGQGSGWESGPGWESGWGSSLGGGGKGSGWGSSQSGGGKGSGWGSSQSGGGSGWGSSQGSGWGSSQGDESGH</sequence>
<dbReference type="GO" id="GO:0045087">
    <property type="term" value="P:innate immune response"/>
    <property type="evidence" value="ECO:0007669"/>
    <property type="project" value="TreeGrafter"/>
</dbReference>
<dbReference type="Gene3D" id="4.10.75.10">
    <property type="entry name" value="Elafin-like"/>
    <property type="match status" value="2"/>
</dbReference>
<dbReference type="GO" id="GO:0005615">
    <property type="term" value="C:extracellular space"/>
    <property type="evidence" value="ECO:0007669"/>
    <property type="project" value="TreeGrafter"/>
</dbReference>
<dbReference type="InterPro" id="IPR050514">
    <property type="entry name" value="WAP_four-disulfide_core"/>
</dbReference>
<evidence type="ECO:0000259" key="2">
    <source>
        <dbReference type="PROSITE" id="PS51390"/>
    </source>
</evidence>
<dbReference type="AlphaFoldDB" id="A0A9J7XLF5"/>
<dbReference type="Ensembl" id="ENSCCRT00000117207.1">
    <property type="protein sequence ID" value="ENSCCRP00000106725.1"/>
    <property type="gene ID" value="ENSCCRG00000059492.1"/>
</dbReference>
<dbReference type="GO" id="GO:0004867">
    <property type="term" value="F:serine-type endopeptidase inhibitor activity"/>
    <property type="evidence" value="ECO:0007669"/>
    <property type="project" value="TreeGrafter"/>
</dbReference>
<dbReference type="Proteomes" id="UP001108240">
    <property type="component" value="Unplaced"/>
</dbReference>